<feature type="transmembrane region" description="Helical" evidence="5">
    <location>
        <begin position="268"/>
        <end position="293"/>
    </location>
</feature>
<feature type="transmembrane region" description="Helical" evidence="5">
    <location>
        <begin position="383"/>
        <end position="406"/>
    </location>
</feature>
<proteinExistence type="predicted"/>
<protein>
    <submittedName>
        <fullName evidence="6">Serine/threonine exchanger SteT</fullName>
    </submittedName>
</protein>
<organism evidence="6">
    <name type="scientific">uncultured Anaerotruncus sp</name>
    <dbReference type="NCBI Taxonomy" id="905011"/>
    <lineage>
        <taxon>Bacteria</taxon>
        <taxon>Bacillati</taxon>
        <taxon>Bacillota</taxon>
        <taxon>Clostridia</taxon>
        <taxon>Eubacteriales</taxon>
        <taxon>Oscillospiraceae</taxon>
        <taxon>Anaerotruncus</taxon>
        <taxon>environmental samples</taxon>
    </lineage>
</organism>
<dbReference type="EMBL" id="CACRSL010000003">
    <property type="protein sequence ID" value="VYS95237.1"/>
    <property type="molecule type" value="Genomic_DNA"/>
</dbReference>
<comment type="subcellular location">
    <subcellularLocation>
        <location evidence="1">Membrane</location>
        <topology evidence="1">Multi-pass membrane protein</topology>
    </subcellularLocation>
</comment>
<evidence type="ECO:0000313" key="6">
    <source>
        <dbReference type="EMBL" id="VYS95237.1"/>
    </source>
</evidence>
<dbReference type="PIRSF" id="PIRSF006060">
    <property type="entry name" value="AA_transporter"/>
    <property type="match status" value="1"/>
</dbReference>
<feature type="transmembrane region" description="Helical" evidence="5">
    <location>
        <begin position="412"/>
        <end position="429"/>
    </location>
</feature>
<evidence type="ECO:0000256" key="1">
    <source>
        <dbReference type="ARBA" id="ARBA00004141"/>
    </source>
</evidence>
<feature type="transmembrane region" description="Helical" evidence="5">
    <location>
        <begin position="326"/>
        <end position="345"/>
    </location>
</feature>
<keyword evidence="2 5" id="KW-0812">Transmembrane</keyword>
<dbReference type="PANTHER" id="PTHR11785:SF512">
    <property type="entry name" value="SOBREMESA, ISOFORM B"/>
    <property type="match status" value="1"/>
</dbReference>
<feature type="transmembrane region" description="Helical" evidence="5">
    <location>
        <begin position="129"/>
        <end position="148"/>
    </location>
</feature>
<feature type="transmembrane region" description="Helical" evidence="5">
    <location>
        <begin position="90"/>
        <end position="117"/>
    </location>
</feature>
<feature type="transmembrane region" description="Helical" evidence="5">
    <location>
        <begin position="154"/>
        <end position="176"/>
    </location>
</feature>
<feature type="transmembrane region" description="Helical" evidence="5">
    <location>
        <begin position="226"/>
        <end position="248"/>
    </location>
</feature>
<dbReference type="InterPro" id="IPR050598">
    <property type="entry name" value="AminoAcid_Transporter"/>
</dbReference>
<evidence type="ECO:0000256" key="4">
    <source>
        <dbReference type="ARBA" id="ARBA00023136"/>
    </source>
</evidence>
<gene>
    <name evidence="6" type="primary">steT_1</name>
    <name evidence="6" type="ORF">AULFYP135_01048</name>
</gene>
<reference evidence="6" key="1">
    <citation type="submission" date="2019-11" db="EMBL/GenBank/DDBJ databases">
        <authorList>
            <person name="Feng L."/>
        </authorList>
    </citation>
    <scope>NUCLEOTIDE SEQUENCE</scope>
    <source>
        <strain evidence="6">AundefinedLFYP135</strain>
    </source>
</reference>
<dbReference type="PANTHER" id="PTHR11785">
    <property type="entry name" value="AMINO ACID TRANSPORTER"/>
    <property type="match status" value="1"/>
</dbReference>
<feature type="transmembrane region" description="Helical" evidence="5">
    <location>
        <begin position="12"/>
        <end position="34"/>
    </location>
</feature>
<feature type="transmembrane region" description="Helical" evidence="5">
    <location>
        <begin position="351"/>
        <end position="371"/>
    </location>
</feature>
<dbReference type="AlphaFoldDB" id="A0A6N2SP01"/>
<keyword evidence="4 5" id="KW-0472">Membrane</keyword>
<evidence type="ECO:0000256" key="2">
    <source>
        <dbReference type="ARBA" id="ARBA00022692"/>
    </source>
</evidence>
<dbReference type="GO" id="GO:0015179">
    <property type="term" value="F:L-amino acid transmembrane transporter activity"/>
    <property type="evidence" value="ECO:0007669"/>
    <property type="project" value="TreeGrafter"/>
</dbReference>
<accession>A0A6N2SP01</accession>
<dbReference type="Pfam" id="PF13520">
    <property type="entry name" value="AA_permease_2"/>
    <property type="match status" value="1"/>
</dbReference>
<feature type="transmembrane region" description="Helical" evidence="5">
    <location>
        <begin position="46"/>
        <end position="70"/>
    </location>
</feature>
<keyword evidence="3 5" id="KW-1133">Transmembrane helix</keyword>
<dbReference type="Gene3D" id="1.20.1740.10">
    <property type="entry name" value="Amino acid/polyamine transporter I"/>
    <property type="match status" value="1"/>
</dbReference>
<name>A0A6N2SP01_9FIRM</name>
<sequence length="435" mass="46230">MNSNTPEKSLTFLEALSLVVGMIVGSGIFLKSGVVLAEAGSIPMSIAAWITGGVITLASALTVAEIAAAIPKTGGLYIYLEELYGEPVGFLLGWVQTMISYPASIAAQAIAFATYFTIFVPMTAAQRQILAVGVLLFLLAMNIISTQFGGRIQLAATVGKLLPIALIVAFGLVLGWGGTSSIQQPLPAGTGFGAAVLSTLWAYDGWISVTNVAGELKNPAKDLPRAIGTGVFFVIATYLLFNLAIFRVLPMADIVASSTPAADAAVRIFGRIGSTIVALGIMVSVFGSINGLLMTGSRVPYSMGSQGLFPFGRLWGWVSPRFDTPFFSLLLMGAVALFYLFSGTFDTLTNLLVFVLWIFFTMGVAAIFRLRRVHKPRPGGYRVPFYPLTPIVGLLGGVYILGSTIWNQPLQSLAGLGITLAGLPVYYLTRWKSAR</sequence>
<evidence type="ECO:0000256" key="3">
    <source>
        <dbReference type="ARBA" id="ARBA00022989"/>
    </source>
</evidence>
<evidence type="ECO:0000256" key="5">
    <source>
        <dbReference type="SAM" id="Phobius"/>
    </source>
</evidence>
<dbReference type="InterPro" id="IPR002293">
    <property type="entry name" value="AA/rel_permease1"/>
</dbReference>
<dbReference type="GO" id="GO:0016020">
    <property type="term" value="C:membrane"/>
    <property type="evidence" value="ECO:0007669"/>
    <property type="project" value="UniProtKB-SubCell"/>
</dbReference>